<dbReference type="SUPFAM" id="SSF81822">
    <property type="entry name" value="RuBisCo LSMT C-terminal, substrate-binding domain"/>
    <property type="match status" value="1"/>
</dbReference>
<proteinExistence type="predicted"/>
<evidence type="ECO:0000313" key="5">
    <source>
        <dbReference type="EMBL" id="RDY04365.1"/>
    </source>
</evidence>
<dbReference type="Proteomes" id="UP000257109">
    <property type="component" value="Unassembled WGS sequence"/>
</dbReference>
<feature type="domain" description="SET" evidence="4">
    <location>
        <begin position="39"/>
        <end position="295"/>
    </location>
</feature>
<dbReference type="AlphaFoldDB" id="A0A371HNI6"/>
<name>A0A371HNI6_MUCPR</name>
<dbReference type="InterPro" id="IPR015353">
    <property type="entry name" value="Rubisco_LSMT_subst-bd"/>
</dbReference>
<dbReference type="GO" id="GO:0016279">
    <property type="term" value="F:protein-lysine N-methyltransferase activity"/>
    <property type="evidence" value="ECO:0007669"/>
    <property type="project" value="TreeGrafter"/>
</dbReference>
<organism evidence="5 6">
    <name type="scientific">Mucuna pruriens</name>
    <name type="common">Velvet bean</name>
    <name type="synonym">Dolichos pruriens</name>
    <dbReference type="NCBI Taxonomy" id="157652"/>
    <lineage>
        <taxon>Eukaryota</taxon>
        <taxon>Viridiplantae</taxon>
        <taxon>Streptophyta</taxon>
        <taxon>Embryophyta</taxon>
        <taxon>Tracheophyta</taxon>
        <taxon>Spermatophyta</taxon>
        <taxon>Magnoliopsida</taxon>
        <taxon>eudicotyledons</taxon>
        <taxon>Gunneridae</taxon>
        <taxon>Pentapetalae</taxon>
        <taxon>rosids</taxon>
        <taxon>fabids</taxon>
        <taxon>Fabales</taxon>
        <taxon>Fabaceae</taxon>
        <taxon>Papilionoideae</taxon>
        <taxon>50 kb inversion clade</taxon>
        <taxon>NPAAA clade</taxon>
        <taxon>indigoferoid/millettioid clade</taxon>
        <taxon>Phaseoleae</taxon>
        <taxon>Mucuna</taxon>
    </lineage>
</organism>
<evidence type="ECO:0000256" key="3">
    <source>
        <dbReference type="ARBA" id="ARBA00022691"/>
    </source>
</evidence>
<dbReference type="Gene3D" id="3.90.1410.10">
    <property type="entry name" value="set domain protein methyltransferase, domain 1"/>
    <property type="match status" value="1"/>
</dbReference>
<dbReference type="InterPro" id="IPR036464">
    <property type="entry name" value="Rubisco_LSMT_subst-bd_sf"/>
</dbReference>
<dbReference type="FunFam" id="3.90.1420.10:FF:000010">
    <property type="entry name" value="Protein SET DOMAIN GROUP 40"/>
    <property type="match status" value="1"/>
</dbReference>
<dbReference type="Pfam" id="PF09273">
    <property type="entry name" value="Rubis-subs-bind"/>
    <property type="match status" value="1"/>
</dbReference>
<dbReference type="EMBL" id="QJKJ01002096">
    <property type="protein sequence ID" value="RDY04365.1"/>
    <property type="molecule type" value="Genomic_DNA"/>
</dbReference>
<dbReference type="InterPro" id="IPR050600">
    <property type="entry name" value="SETD3_SETD6_MTase"/>
</dbReference>
<evidence type="ECO:0000256" key="2">
    <source>
        <dbReference type="ARBA" id="ARBA00022679"/>
    </source>
</evidence>
<dbReference type="OrthoDB" id="441812at2759"/>
<dbReference type="STRING" id="157652.A0A371HNI6"/>
<keyword evidence="1" id="KW-0489">Methyltransferase</keyword>
<dbReference type="PANTHER" id="PTHR13271">
    <property type="entry name" value="UNCHARACTERIZED PUTATIVE METHYLTRANSFERASE"/>
    <property type="match status" value="1"/>
</dbReference>
<dbReference type="InterPro" id="IPR046341">
    <property type="entry name" value="SET_dom_sf"/>
</dbReference>
<evidence type="ECO:0000256" key="1">
    <source>
        <dbReference type="ARBA" id="ARBA00022603"/>
    </source>
</evidence>
<evidence type="ECO:0000313" key="6">
    <source>
        <dbReference type="Proteomes" id="UP000257109"/>
    </source>
</evidence>
<dbReference type="SUPFAM" id="SSF82199">
    <property type="entry name" value="SET domain"/>
    <property type="match status" value="1"/>
</dbReference>
<keyword evidence="6" id="KW-1185">Reference proteome</keyword>
<evidence type="ECO:0000259" key="4">
    <source>
        <dbReference type="PROSITE" id="PS50280"/>
    </source>
</evidence>
<sequence length="496" mass="56375">MEQEQQNLESFLTWAAQLGISDSTSTNQPQHSFSACLGSSLCVSHFPHSGGRGLGAVRDLRRGEIVLRVPKSALMTRESVMGDKKLCIAVNKHSSLSSAQVLIVCLLYEMGNGKTSRWHPYLMHLPHTYDILAMFGEFEKRALQVDEAIWVTEKAILKAKTEWKEAHALMEDLMFKPQFLTFKAWVWAAATISSRTLHIPWDEAGCLCPVGDLFNYDAPGEEPSDIEDLEHLLSSTSIPDTILLNGDKNTMVDAEQLDSHSQRLTDGGFEEDVNAYCFYARAHYKKGDQVLLCYGTYTNLELLEHYGFLLPENPNDKVFIPLESAVYSSTSWSKESLYIHHNGKPSFALLAALRLWATPQNKRRSVGHLVYSGSQVSADNEVFIMKWLSKTCDAVLKNLPTSIEEDTLLLNAMDNSQDFFTFLEITKLMSSRDEIYTFLEAYNMKDAHSFTGLDLSRKARRSMDRWKLAVQWRLKYKKVLFDCISYCNEMLDSFMK</sequence>
<protein>
    <submittedName>
        <fullName evidence="5">Protein SET DOMAIN GROUP 40</fullName>
    </submittedName>
</protein>
<dbReference type="GO" id="GO:0032259">
    <property type="term" value="P:methylation"/>
    <property type="evidence" value="ECO:0007669"/>
    <property type="project" value="UniProtKB-KW"/>
</dbReference>
<dbReference type="FunFam" id="3.90.1410.10:FF:000012">
    <property type="entry name" value="Protein SET DOMAIN GROUP 40"/>
    <property type="match status" value="1"/>
</dbReference>
<keyword evidence="3" id="KW-0949">S-adenosyl-L-methionine</keyword>
<keyword evidence="2" id="KW-0808">Transferase</keyword>
<dbReference type="CDD" id="cd10527">
    <property type="entry name" value="SET_LSMT"/>
    <property type="match status" value="1"/>
</dbReference>
<reference evidence="5" key="1">
    <citation type="submission" date="2018-05" db="EMBL/GenBank/DDBJ databases">
        <title>Draft genome of Mucuna pruriens seed.</title>
        <authorList>
            <person name="Nnadi N.E."/>
            <person name="Vos R."/>
            <person name="Hasami M.H."/>
            <person name="Devisetty U.K."/>
            <person name="Aguiy J.C."/>
        </authorList>
    </citation>
    <scope>NUCLEOTIDE SEQUENCE [LARGE SCALE GENOMIC DNA]</scope>
    <source>
        <strain evidence="5">JCA_2017</strain>
    </source>
</reference>
<gene>
    <name evidence="5" type="primary">SDG40</name>
    <name evidence="5" type="ORF">CR513_11927</name>
</gene>
<dbReference type="PROSITE" id="PS50280">
    <property type="entry name" value="SET"/>
    <property type="match status" value="1"/>
</dbReference>
<accession>A0A371HNI6</accession>
<comment type="caution">
    <text evidence="5">The sequence shown here is derived from an EMBL/GenBank/DDBJ whole genome shotgun (WGS) entry which is preliminary data.</text>
</comment>
<dbReference type="Gene3D" id="3.90.1420.10">
    <property type="entry name" value="Rubisco LSMT, substrate-binding domain"/>
    <property type="match status" value="1"/>
</dbReference>
<dbReference type="InterPro" id="IPR001214">
    <property type="entry name" value="SET_dom"/>
</dbReference>
<dbReference type="PANTHER" id="PTHR13271:SF91">
    <property type="entry name" value="PROTEIN SET DOMAIN GROUP 40"/>
    <property type="match status" value="1"/>
</dbReference>